<evidence type="ECO:0000313" key="10">
    <source>
        <dbReference type="Proteomes" id="UP000182248"/>
    </source>
</evidence>
<evidence type="ECO:0000256" key="1">
    <source>
        <dbReference type="ARBA" id="ARBA00004651"/>
    </source>
</evidence>
<feature type="transmembrane region" description="Helical" evidence="7">
    <location>
        <begin position="38"/>
        <end position="59"/>
    </location>
</feature>
<keyword evidence="2" id="KW-0813">Transport</keyword>
<feature type="transmembrane region" description="Helical" evidence="7">
    <location>
        <begin position="179"/>
        <end position="199"/>
    </location>
</feature>
<keyword evidence="6 7" id="KW-0472">Membrane</keyword>
<reference evidence="9 10" key="1">
    <citation type="submission" date="2016-11" db="EMBL/GenBank/DDBJ databases">
        <authorList>
            <person name="Jaros S."/>
            <person name="Januszkiewicz K."/>
            <person name="Wedrychowicz H."/>
        </authorList>
    </citation>
    <scope>NUCLEOTIDE SEQUENCE [LARGE SCALE GENOMIC DNA]</scope>
    <source>
        <strain evidence="9 10">CGMCC 1.12145</strain>
    </source>
</reference>
<evidence type="ECO:0000256" key="2">
    <source>
        <dbReference type="ARBA" id="ARBA00022448"/>
    </source>
</evidence>
<dbReference type="GO" id="GO:0005886">
    <property type="term" value="C:plasma membrane"/>
    <property type="evidence" value="ECO:0007669"/>
    <property type="project" value="UniProtKB-SubCell"/>
</dbReference>
<protein>
    <submittedName>
        <fullName evidence="9">Predicted arabinose efflux permease, MFS family</fullName>
    </submittedName>
</protein>
<dbReference type="PANTHER" id="PTHR23513">
    <property type="entry name" value="INTEGRAL MEMBRANE EFFLUX PROTEIN-RELATED"/>
    <property type="match status" value="1"/>
</dbReference>
<evidence type="ECO:0000256" key="4">
    <source>
        <dbReference type="ARBA" id="ARBA00022692"/>
    </source>
</evidence>
<keyword evidence="3" id="KW-1003">Cell membrane</keyword>
<feature type="transmembrane region" description="Helical" evidence="7">
    <location>
        <begin position="351"/>
        <end position="371"/>
    </location>
</feature>
<feature type="transmembrane region" description="Helical" evidence="7">
    <location>
        <begin position="383"/>
        <end position="402"/>
    </location>
</feature>
<dbReference type="InterPro" id="IPR036259">
    <property type="entry name" value="MFS_trans_sf"/>
</dbReference>
<dbReference type="STRING" id="1150368.SAMN02927921_00673"/>
<keyword evidence="10" id="KW-1185">Reference proteome</keyword>
<gene>
    <name evidence="9" type="ORF">SAMN02927921_00673</name>
</gene>
<dbReference type="PROSITE" id="PS50850">
    <property type="entry name" value="MFS"/>
    <property type="match status" value="1"/>
</dbReference>
<evidence type="ECO:0000313" key="9">
    <source>
        <dbReference type="EMBL" id="SFW24641.1"/>
    </source>
</evidence>
<feature type="domain" description="Major facilitator superfamily (MFS) profile" evidence="8">
    <location>
        <begin position="12"/>
        <end position="405"/>
    </location>
</feature>
<dbReference type="InterPro" id="IPR010290">
    <property type="entry name" value="TM_effector"/>
</dbReference>
<evidence type="ECO:0000256" key="6">
    <source>
        <dbReference type="ARBA" id="ARBA00023136"/>
    </source>
</evidence>
<keyword evidence="4 7" id="KW-0812">Transmembrane</keyword>
<evidence type="ECO:0000256" key="5">
    <source>
        <dbReference type="ARBA" id="ARBA00022989"/>
    </source>
</evidence>
<dbReference type="AlphaFoldDB" id="A0A1K1MNI5"/>
<feature type="transmembrane region" description="Helical" evidence="7">
    <location>
        <begin position="262"/>
        <end position="281"/>
    </location>
</feature>
<dbReference type="Proteomes" id="UP000182248">
    <property type="component" value="Unassembled WGS sequence"/>
</dbReference>
<dbReference type="CDD" id="cd06173">
    <property type="entry name" value="MFS_MefA_like"/>
    <property type="match status" value="1"/>
</dbReference>
<dbReference type="RefSeq" id="WP_072315960.1">
    <property type="nucleotide sequence ID" value="NZ_FPJE01000003.1"/>
</dbReference>
<dbReference type="SUPFAM" id="SSF103473">
    <property type="entry name" value="MFS general substrate transporter"/>
    <property type="match status" value="1"/>
</dbReference>
<dbReference type="Gene3D" id="1.20.1250.20">
    <property type="entry name" value="MFS general substrate transporter like domains"/>
    <property type="match status" value="1"/>
</dbReference>
<dbReference type="Pfam" id="PF05977">
    <property type="entry name" value="MFS_3"/>
    <property type="match status" value="1"/>
</dbReference>
<dbReference type="OrthoDB" id="9775268at2"/>
<dbReference type="InterPro" id="IPR020846">
    <property type="entry name" value="MFS_dom"/>
</dbReference>
<evidence type="ECO:0000256" key="3">
    <source>
        <dbReference type="ARBA" id="ARBA00022475"/>
    </source>
</evidence>
<dbReference type="PANTHER" id="PTHR23513:SF11">
    <property type="entry name" value="STAPHYLOFERRIN A TRANSPORTER"/>
    <property type="match status" value="1"/>
</dbReference>
<dbReference type="GO" id="GO:0022857">
    <property type="term" value="F:transmembrane transporter activity"/>
    <property type="evidence" value="ECO:0007669"/>
    <property type="project" value="InterPro"/>
</dbReference>
<evidence type="ECO:0000259" key="8">
    <source>
        <dbReference type="PROSITE" id="PS50850"/>
    </source>
</evidence>
<feature type="transmembrane region" description="Helical" evidence="7">
    <location>
        <begin position="317"/>
        <end position="339"/>
    </location>
</feature>
<feature type="transmembrane region" description="Helical" evidence="7">
    <location>
        <begin position="108"/>
        <end position="125"/>
    </location>
</feature>
<name>A0A1K1MNI5_9FLAO</name>
<evidence type="ECO:0000256" key="7">
    <source>
        <dbReference type="SAM" id="Phobius"/>
    </source>
</evidence>
<proteinExistence type="predicted"/>
<dbReference type="EMBL" id="FPJE01000003">
    <property type="protein sequence ID" value="SFW24641.1"/>
    <property type="molecule type" value="Genomic_DNA"/>
</dbReference>
<feature type="transmembrane region" description="Helical" evidence="7">
    <location>
        <begin position="220"/>
        <end position="242"/>
    </location>
</feature>
<keyword evidence="5 7" id="KW-1133">Transmembrane helix</keyword>
<comment type="subcellular location">
    <subcellularLocation>
        <location evidence="1">Cell membrane</location>
        <topology evidence="1">Multi-pass membrane protein</topology>
    </subcellularLocation>
</comment>
<feature type="transmembrane region" description="Helical" evidence="7">
    <location>
        <begin position="293"/>
        <end position="311"/>
    </location>
</feature>
<accession>A0A1K1MNI5</accession>
<organism evidence="9 10">
    <name type="scientific">Sinomicrobium oceani</name>
    <dbReference type="NCBI Taxonomy" id="1150368"/>
    <lineage>
        <taxon>Bacteria</taxon>
        <taxon>Pseudomonadati</taxon>
        <taxon>Bacteroidota</taxon>
        <taxon>Flavobacteriia</taxon>
        <taxon>Flavobacteriales</taxon>
        <taxon>Flavobacteriaceae</taxon>
        <taxon>Sinomicrobium</taxon>
    </lineage>
</organism>
<feature type="transmembrane region" description="Helical" evidence="7">
    <location>
        <begin position="81"/>
        <end position="101"/>
    </location>
</feature>
<sequence>MSSRFRSTTFRAFRNRNYALFFTGQSISRMGMWMQRTAVIWVVYSITHSPFMLGLTLFAEQFPSFLFSALGGIVSDRYDRYQLILLTQLLSMIQAVVLTVVTYTGHDTVWALLVLSAVLGTINAFDVPARQPLVHEMVNEPEDLPNALSLNSSLTNLAKMLGPALAGIVLSEWGAGTCFLINAVSFIAIIICLLLMKLPPRPTPPPRQKVGKELRDGFRYLYETPEIGLPLLMLTLVSLFVLPYRTLLPVFAKVIFQGDATTYGYIMGFIGLGAISGAIFLASLKEGSRLKRILAINTIILGSSLLLFSQVKNLYALLFFGVLIGFGAMAQTTVCNILVQTKSKTEMRGRAMSYQAMAAFGMMPLGGLLIGTVSEHIGAPMSLLLQGVVALVIALAFSRFLWKGRDEPEPGSGR</sequence>